<gene>
    <name evidence="2" type="ORF">PDIGIT_LOCUS5277</name>
</gene>
<evidence type="ECO:0000313" key="2">
    <source>
        <dbReference type="EMBL" id="CAI6332245.1"/>
    </source>
</evidence>
<reference evidence="2" key="1">
    <citation type="submission" date="2023-01" db="EMBL/GenBank/DDBJ databases">
        <authorList>
            <person name="Van Ghelder C."/>
            <person name="Rancurel C."/>
        </authorList>
    </citation>
    <scope>NUCLEOTIDE SEQUENCE</scope>
    <source>
        <strain evidence="2">CNCM I-4278</strain>
    </source>
</reference>
<keyword evidence="1" id="KW-1133">Transmembrane helix</keyword>
<sequence length="94" mass="10260">MNYNVLLCSICGSVTSGDFCSWNSMKNEINLTAKLRAYSCLRSLSFAVIGNLIAAVVFRIAYSIRNLKLTVSAMEKSLLVQLHDSSCKMGAEAC</sequence>
<feature type="transmembrane region" description="Helical" evidence="1">
    <location>
        <begin position="41"/>
        <end position="62"/>
    </location>
</feature>
<name>A0A9W4XP75_9PLEO</name>
<keyword evidence="1" id="KW-0812">Transmembrane</keyword>
<keyword evidence="1" id="KW-0472">Membrane</keyword>
<dbReference type="Proteomes" id="UP001152607">
    <property type="component" value="Unassembled WGS sequence"/>
</dbReference>
<organism evidence="2 3">
    <name type="scientific">Periconia digitata</name>
    <dbReference type="NCBI Taxonomy" id="1303443"/>
    <lineage>
        <taxon>Eukaryota</taxon>
        <taxon>Fungi</taxon>
        <taxon>Dikarya</taxon>
        <taxon>Ascomycota</taxon>
        <taxon>Pezizomycotina</taxon>
        <taxon>Dothideomycetes</taxon>
        <taxon>Pleosporomycetidae</taxon>
        <taxon>Pleosporales</taxon>
        <taxon>Massarineae</taxon>
        <taxon>Periconiaceae</taxon>
        <taxon>Periconia</taxon>
    </lineage>
</organism>
<accession>A0A9W4XP75</accession>
<comment type="caution">
    <text evidence="2">The sequence shown here is derived from an EMBL/GenBank/DDBJ whole genome shotgun (WGS) entry which is preliminary data.</text>
</comment>
<evidence type="ECO:0000313" key="3">
    <source>
        <dbReference type="Proteomes" id="UP001152607"/>
    </source>
</evidence>
<dbReference type="EMBL" id="CAOQHR010000003">
    <property type="protein sequence ID" value="CAI6332245.1"/>
    <property type="molecule type" value="Genomic_DNA"/>
</dbReference>
<dbReference type="AlphaFoldDB" id="A0A9W4XP75"/>
<proteinExistence type="predicted"/>
<protein>
    <submittedName>
        <fullName evidence="2">Uncharacterized protein</fullName>
    </submittedName>
</protein>
<evidence type="ECO:0000256" key="1">
    <source>
        <dbReference type="SAM" id="Phobius"/>
    </source>
</evidence>
<keyword evidence="3" id="KW-1185">Reference proteome</keyword>